<dbReference type="InterPro" id="IPR008454">
    <property type="entry name" value="Collagen-bd_Cna-like_B-typ_dom"/>
</dbReference>
<dbReference type="Pfam" id="PF05738">
    <property type="entry name" value="Cna_B"/>
    <property type="match status" value="1"/>
</dbReference>
<dbReference type="Gene3D" id="2.60.40.1140">
    <property type="entry name" value="Collagen-binding surface protein Cna, B-type domain"/>
    <property type="match status" value="1"/>
</dbReference>
<feature type="domain" description="CNA-B" evidence="2">
    <location>
        <begin position="577"/>
        <end position="675"/>
    </location>
</feature>
<dbReference type="NCBIfam" id="TIGR01167">
    <property type="entry name" value="LPXTG_anchor"/>
    <property type="match status" value="1"/>
</dbReference>
<dbReference type="SUPFAM" id="SSF49478">
    <property type="entry name" value="Cna protein B-type domain"/>
    <property type="match status" value="1"/>
</dbReference>
<dbReference type="InterPro" id="IPR041033">
    <property type="entry name" value="SpaA_PFL_dom_1"/>
</dbReference>
<proteinExistence type="predicted"/>
<evidence type="ECO:0000259" key="2">
    <source>
        <dbReference type="Pfam" id="PF05738"/>
    </source>
</evidence>
<dbReference type="GeneID" id="78392275"/>
<dbReference type="EMBL" id="CP027228">
    <property type="protein sequence ID" value="AVM48868.1"/>
    <property type="molecule type" value="Genomic_DNA"/>
</dbReference>
<evidence type="ECO:0000313" key="4">
    <source>
        <dbReference type="EMBL" id="AVM48868.1"/>
    </source>
</evidence>
<evidence type="ECO:0000259" key="3">
    <source>
        <dbReference type="Pfam" id="PF17802"/>
    </source>
</evidence>
<dbReference type="Pfam" id="PF17802">
    <property type="entry name" value="SpaA"/>
    <property type="match status" value="1"/>
</dbReference>
<keyword evidence="1" id="KW-1133">Transmembrane helix</keyword>
<evidence type="ECO:0000313" key="5">
    <source>
        <dbReference type="Proteomes" id="UP000237883"/>
    </source>
</evidence>
<dbReference type="CDD" id="cd00222">
    <property type="entry name" value="CollagenBindB"/>
    <property type="match status" value="1"/>
</dbReference>
<keyword evidence="1" id="KW-0812">Transmembrane</keyword>
<keyword evidence="1" id="KW-0472">Membrane</keyword>
<keyword evidence="5" id="KW-1185">Reference proteome</keyword>
<dbReference type="KEGG" id="mdv:C5Q96_08370"/>
<feature type="transmembrane region" description="Helical" evidence="1">
    <location>
        <begin position="710"/>
        <end position="728"/>
    </location>
</feature>
<reference evidence="5" key="1">
    <citation type="submission" date="2018-02" db="EMBL/GenBank/DDBJ databases">
        <authorList>
            <person name="Holder M.E."/>
            <person name="Ajami N.J."/>
            <person name="Petrosino J.F."/>
        </authorList>
    </citation>
    <scope>NUCLEOTIDE SEQUENCE [LARGE SCALE GENOMIC DNA]</scope>
    <source>
        <strain evidence="5">CCUG 47132</strain>
    </source>
</reference>
<organism evidence="4 5">
    <name type="scientific">Mogibacterium diversum</name>
    <dbReference type="NCBI Taxonomy" id="114527"/>
    <lineage>
        <taxon>Bacteria</taxon>
        <taxon>Bacillati</taxon>
        <taxon>Bacillota</taxon>
        <taxon>Clostridia</taxon>
        <taxon>Peptostreptococcales</taxon>
        <taxon>Anaerovoracaceae</taxon>
        <taxon>Mogibacterium</taxon>
    </lineage>
</organism>
<feature type="domain" description="SpaA-like prealbumin fold" evidence="3">
    <location>
        <begin position="465"/>
        <end position="551"/>
    </location>
</feature>
<name>A0A2S0L6G5_9FIRM</name>
<gene>
    <name evidence="4" type="ORF">C5Q96_08370</name>
</gene>
<dbReference type="Proteomes" id="UP000237883">
    <property type="component" value="Chromosome"/>
</dbReference>
<sequence length="738" mass="82303">MNKKTLMKKLSSLLIILAILIQMFPIATYAQENATRTTRARHVRALRAGAPETYVKFSIRSHTGENIMGQVQYNLMEVSGGSEKLNKNGFVSFVKPDVEFTGLKLNTTYKMYIKNVPQGYERPVQSVAEFYFDTSGIHFTKGSGGIVLRQTAESAKVGMGFFVQDTSGAAVKPVTFELTKEGDNGDTAISIQAKPGAGNRYDIDITKRDIELNKKYKLKIKSAPSKYQLPTGNVAEFYFSNEDGKLFIRFTKGGNTAILKKVGEQDKPLAANEYYGFVGYGDKIKVSKSNESSSGVEAFCIRAEDTFPGFGDNAVYKEYINDADALYRSAQRPRVGKKELYDAMRKIYYYCETHKDELLKDYGLNDAGFWRDSVDHDQDYGYYKTMQEAFWYYSNSLDDIKTYSLGSNEYTRMKTAVSHILSESKKVSDAEMKSVKVKTYITEMTGKHSQPYQQLVSFELNRTTEINVLKVDESETALNGAVFKLEKLDDASFTPMYVGRNQNISQFKFEGLSAGEYRLTEEKTPTGYKSLDGPIAFKIEEQNKKFTITQTSTNPLVTLSGTSMTFKVKNEKLKTRITVNKKWFDVDGQEVQRSAGSITYNLMQVSTSANGTTSEKVYKAGETLSASDNWTKTYTDLPVSGKSDNGDDVTYGYYVVETAVPDYGTSYSNSNGAEVQTPKDAAVSSGTITIKNTENMRFLLPETGGLGRTVLYIAGVILVLISAGVIITRKNRVKNGTK</sequence>
<keyword evidence="4" id="KW-0176">Collagen</keyword>
<dbReference type="AlphaFoldDB" id="A0A2S0L6G5"/>
<dbReference type="InterPro" id="IPR013783">
    <property type="entry name" value="Ig-like_fold"/>
</dbReference>
<evidence type="ECO:0000256" key="1">
    <source>
        <dbReference type="SAM" id="Phobius"/>
    </source>
</evidence>
<dbReference type="RefSeq" id="WP_106057922.1">
    <property type="nucleotide sequence ID" value="NZ_CAURSC010000001.1"/>
</dbReference>
<accession>A0A2S0L6G5</accession>
<protein>
    <submittedName>
        <fullName evidence="4">Collagen-binding protein</fullName>
    </submittedName>
</protein>
<dbReference type="OrthoDB" id="9816455at2"/>
<dbReference type="Gene3D" id="2.60.40.10">
    <property type="entry name" value="Immunoglobulins"/>
    <property type="match status" value="1"/>
</dbReference>